<organism evidence="9 10">
    <name type="scientific">Pichia kudriavzevii</name>
    <name type="common">Yeast</name>
    <name type="synonym">Issatchenkia orientalis</name>
    <dbReference type="NCBI Taxonomy" id="4909"/>
    <lineage>
        <taxon>Eukaryota</taxon>
        <taxon>Fungi</taxon>
        <taxon>Dikarya</taxon>
        <taxon>Ascomycota</taxon>
        <taxon>Saccharomycotina</taxon>
        <taxon>Pichiomycetes</taxon>
        <taxon>Pichiales</taxon>
        <taxon>Pichiaceae</taxon>
        <taxon>Pichia</taxon>
    </lineage>
</organism>
<evidence type="ECO:0000256" key="4">
    <source>
        <dbReference type="ARBA" id="ARBA00022989"/>
    </source>
</evidence>
<dbReference type="InterPro" id="IPR036259">
    <property type="entry name" value="MFS_trans_sf"/>
</dbReference>
<evidence type="ECO:0000256" key="6">
    <source>
        <dbReference type="ARBA" id="ARBA00037968"/>
    </source>
</evidence>
<accession>A0A1V2LMT7</accession>
<reference evidence="10" key="1">
    <citation type="journal article" date="2017" name="Genome Announc.">
        <title>Genome sequences of Cyberlindnera fabianii 65, Pichia kudriavzevii 129, and Saccharomyces cerevisiae 131 isolated from fermented masau fruits in Zimbabwe.</title>
        <authorList>
            <person name="van Rijswijck I.M.H."/>
            <person name="Derks M.F.L."/>
            <person name="Abee T."/>
            <person name="de Ridder D."/>
            <person name="Smid E.J."/>
        </authorList>
    </citation>
    <scope>NUCLEOTIDE SEQUENCE [LARGE SCALE GENOMIC DNA]</scope>
    <source>
        <strain evidence="10">129</strain>
    </source>
</reference>
<evidence type="ECO:0000256" key="5">
    <source>
        <dbReference type="ARBA" id="ARBA00023136"/>
    </source>
</evidence>
<feature type="transmembrane region" description="Helical" evidence="8">
    <location>
        <begin position="434"/>
        <end position="454"/>
    </location>
</feature>
<keyword evidence="4 8" id="KW-1133">Transmembrane helix</keyword>
<protein>
    <submittedName>
        <fullName evidence="9">Putative transporter SEO1</fullName>
    </submittedName>
</protein>
<feature type="transmembrane region" description="Helical" evidence="8">
    <location>
        <begin position="227"/>
        <end position="247"/>
    </location>
</feature>
<dbReference type="PANTHER" id="PTHR43791:SF15">
    <property type="entry name" value="TRANSPORTER SEO1-RELATED"/>
    <property type="match status" value="1"/>
</dbReference>
<dbReference type="SUPFAM" id="SSF103473">
    <property type="entry name" value="MFS general substrate transporter"/>
    <property type="match status" value="1"/>
</dbReference>
<dbReference type="PANTHER" id="PTHR43791">
    <property type="entry name" value="PERMEASE-RELATED"/>
    <property type="match status" value="1"/>
</dbReference>
<evidence type="ECO:0000256" key="8">
    <source>
        <dbReference type="SAM" id="Phobius"/>
    </source>
</evidence>
<keyword evidence="3 8" id="KW-0812">Transmembrane</keyword>
<sequence>MPVVHEFSLWLKNLFLAVYVIWSRLKWGVLPVERQVEDAAEESFVHSDLETSTVDGEDDEKEAKKPYEEVKEKIDELPIIDASNRPWYKFFDEYEFRQTKEQRSSHKWYHWFNENDTPAEKKLILKLDILLTLYSMMAYWVKYLDQTNLNNAYVSGMKESLNMRGNELVHTQAVFTVGTIVFQLPFMWALYKVPLSYVLPSLDLCWSLFTLGAYKSTSVAHLQAMRFFIGVFEAPGYLAYQYLFGSWYKVDEMVRRSMFYYIGQYLGVLTSGLLQASIYKTLNGVNGLEGWRWMFIIDAIISFAVGIIGFYVLPGTPAHCYSIFLSDDEILLARRRLQKNNTAIEVEGGRRFFDKALWKKVFTSWHVYILSIWNIFCWNNNNGTSGAYLLWLKSLHRYSISKVNQLGAATPAVGVLWLILTGCYADLFHSRWQAIIWSQILNVTGNTILAVWHVPEGAKWFAFMLQYTGWAMAPVLYSWMNDICREDPQYRAIVLVIMNIMAQTSVAWISVLVWKTVEAPRYLKGFSFTAASAFSLMLWTFVVLYFYKRQERTNFAKKGLIVRSGEI</sequence>
<feature type="transmembrane region" description="Helical" evidence="8">
    <location>
        <begin position="169"/>
        <end position="190"/>
    </location>
</feature>
<evidence type="ECO:0000313" key="9">
    <source>
        <dbReference type="EMBL" id="ONH74620.1"/>
    </source>
</evidence>
<feature type="transmembrane region" description="Helical" evidence="8">
    <location>
        <begin position="526"/>
        <end position="547"/>
    </location>
</feature>
<name>A0A1V2LMT7_PICKU</name>
<dbReference type="GO" id="GO:0022857">
    <property type="term" value="F:transmembrane transporter activity"/>
    <property type="evidence" value="ECO:0007669"/>
    <property type="project" value="InterPro"/>
</dbReference>
<feature type="transmembrane region" description="Helical" evidence="8">
    <location>
        <begin position="406"/>
        <end position="427"/>
    </location>
</feature>
<dbReference type="Pfam" id="PF07690">
    <property type="entry name" value="MFS_1"/>
    <property type="match status" value="1"/>
</dbReference>
<keyword evidence="5 8" id="KW-0472">Membrane</keyword>
<evidence type="ECO:0000256" key="2">
    <source>
        <dbReference type="ARBA" id="ARBA00022448"/>
    </source>
</evidence>
<evidence type="ECO:0000313" key="10">
    <source>
        <dbReference type="Proteomes" id="UP000189274"/>
    </source>
</evidence>
<feature type="region of interest" description="Disordered" evidence="7">
    <location>
        <begin position="47"/>
        <end position="67"/>
    </location>
</feature>
<dbReference type="Proteomes" id="UP000189274">
    <property type="component" value="Unassembled WGS sequence"/>
</dbReference>
<feature type="transmembrane region" description="Helical" evidence="8">
    <location>
        <begin position="460"/>
        <end position="480"/>
    </location>
</feature>
<dbReference type="InterPro" id="IPR011701">
    <property type="entry name" value="MFS"/>
</dbReference>
<dbReference type="FunFam" id="1.20.1250.20:FF:000065">
    <property type="entry name" value="Putative MFS pantothenate transporter"/>
    <property type="match status" value="1"/>
</dbReference>
<gene>
    <name evidence="9" type="ORF">BOH78_2379</name>
</gene>
<proteinExistence type="inferred from homology"/>
<dbReference type="EMBL" id="MQVM01000009">
    <property type="protein sequence ID" value="ONH74620.1"/>
    <property type="molecule type" value="Genomic_DNA"/>
</dbReference>
<dbReference type="AlphaFoldDB" id="A0A1V2LMT7"/>
<feature type="transmembrane region" description="Helical" evidence="8">
    <location>
        <begin position="259"/>
        <end position="279"/>
    </location>
</feature>
<comment type="similarity">
    <text evidence="6">Belongs to the major facilitator superfamily. Allantoate permease family.</text>
</comment>
<dbReference type="GO" id="GO:0016020">
    <property type="term" value="C:membrane"/>
    <property type="evidence" value="ECO:0007669"/>
    <property type="project" value="UniProtKB-SubCell"/>
</dbReference>
<evidence type="ECO:0000256" key="7">
    <source>
        <dbReference type="SAM" id="MobiDB-lite"/>
    </source>
</evidence>
<dbReference type="VEuPathDB" id="FungiDB:C5L36_0D03850"/>
<evidence type="ECO:0000256" key="3">
    <source>
        <dbReference type="ARBA" id="ARBA00022692"/>
    </source>
</evidence>
<comment type="caution">
    <text evidence="9">The sequence shown here is derived from an EMBL/GenBank/DDBJ whole genome shotgun (WGS) entry which is preliminary data.</text>
</comment>
<evidence type="ECO:0000256" key="1">
    <source>
        <dbReference type="ARBA" id="ARBA00004141"/>
    </source>
</evidence>
<keyword evidence="2" id="KW-0813">Transport</keyword>
<feature type="transmembrane region" description="Helical" evidence="8">
    <location>
        <begin position="291"/>
        <end position="313"/>
    </location>
</feature>
<comment type="subcellular location">
    <subcellularLocation>
        <location evidence="1">Membrane</location>
        <topology evidence="1">Multi-pass membrane protein</topology>
    </subcellularLocation>
</comment>
<dbReference type="Gene3D" id="1.20.1250.20">
    <property type="entry name" value="MFS general substrate transporter like domains"/>
    <property type="match status" value="1"/>
</dbReference>
<feature type="transmembrane region" description="Helical" evidence="8">
    <location>
        <begin position="492"/>
        <end position="514"/>
    </location>
</feature>